<reference evidence="2 3" key="1">
    <citation type="submission" date="2016-04" db="EMBL/GenBank/DDBJ databases">
        <title>First whole genome shotgun sequence of the bacterium Enteractinococcus sp. strain UASWS1574.</title>
        <authorList>
            <person name="Crovadore J."/>
            <person name="Chablais R."/>
            <person name="Lefort F."/>
        </authorList>
    </citation>
    <scope>NUCLEOTIDE SEQUENCE [LARGE SCALE GENOMIC DNA]</scope>
    <source>
        <strain evidence="2 3">UASWS1574</strain>
    </source>
</reference>
<proteinExistence type="predicted"/>
<dbReference type="CDD" id="cd00118">
    <property type="entry name" value="LysM"/>
    <property type="match status" value="1"/>
</dbReference>
<accession>A0A1B7M208</accession>
<comment type="caution">
    <text evidence="2">The sequence shown here is derived from an EMBL/GenBank/DDBJ whole genome shotgun (WGS) entry which is preliminary data.</text>
</comment>
<dbReference type="OrthoDB" id="3210682at2"/>
<evidence type="ECO:0000313" key="2">
    <source>
        <dbReference type="EMBL" id="OAV62633.1"/>
    </source>
</evidence>
<dbReference type="RefSeq" id="WP_043056890.1">
    <property type="nucleotide sequence ID" value="NZ_LXEY01000010.1"/>
</dbReference>
<dbReference type="Pfam" id="PF10648">
    <property type="entry name" value="Gmad2"/>
    <property type="match status" value="1"/>
</dbReference>
<gene>
    <name evidence="2" type="ORF">A6F49_05585</name>
</gene>
<protein>
    <submittedName>
        <fullName evidence="2">Peptigoglycan-binding protein LysM</fullName>
    </submittedName>
</protein>
<dbReference type="STRING" id="1837282.A6F49_05585"/>
<dbReference type="InterPro" id="IPR018911">
    <property type="entry name" value="Gmad2_Ig-like_dom"/>
</dbReference>
<dbReference type="Gene3D" id="3.10.350.10">
    <property type="entry name" value="LysM domain"/>
    <property type="match status" value="1"/>
</dbReference>
<dbReference type="EMBL" id="LXEY01000010">
    <property type="protein sequence ID" value="OAV62633.1"/>
    <property type="molecule type" value="Genomic_DNA"/>
</dbReference>
<dbReference type="InterPro" id="IPR036779">
    <property type="entry name" value="LysM_dom_sf"/>
</dbReference>
<dbReference type="Pfam" id="PF01476">
    <property type="entry name" value="LysM"/>
    <property type="match status" value="1"/>
</dbReference>
<dbReference type="SUPFAM" id="SSF54106">
    <property type="entry name" value="LysM domain"/>
    <property type="match status" value="1"/>
</dbReference>
<organism evidence="2 3">
    <name type="scientific">Enteractinococcus helveticum</name>
    <dbReference type="NCBI Taxonomy" id="1837282"/>
    <lineage>
        <taxon>Bacteria</taxon>
        <taxon>Bacillati</taxon>
        <taxon>Actinomycetota</taxon>
        <taxon>Actinomycetes</taxon>
        <taxon>Micrococcales</taxon>
        <taxon>Micrococcaceae</taxon>
    </lineage>
</organism>
<dbReference type="Proteomes" id="UP000078292">
    <property type="component" value="Unassembled WGS sequence"/>
</dbReference>
<sequence length="162" mass="17469">MSINVQQLQRCDIVSNSIMIAGTAGGAFEANFNYRISEGHDEVDGNFMAGDGIGGHGQFQVVADVASAAFKHVVAYVEVFHESPKDGSPRDLVVVPVILGAEIVPGYTNYLEHEVESGETLWGIAQQHYGNGNLYHRLLAANPDITNPNLIHAGDIIRVLRA</sequence>
<dbReference type="AlphaFoldDB" id="A0A1B7M208"/>
<name>A0A1B7M208_9MICC</name>
<dbReference type="PROSITE" id="PS51782">
    <property type="entry name" value="LYSM"/>
    <property type="match status" value="1"/>
</dbReference>
<feature type="domain" description="LysM" evidence="1">
    <location>
        <begin position="111"/>
        <end position="159"/>
    </location>
</feature>
<dbReference type="SMART" id="SM00257">
    <property type="entry name" value="LysM"/>
    <property type="match status" value="1"/>
</dbReference>
<keyword evidence="3" id="KW-1185">Reference proteome</keyword>
<evidence type="ECO:0000259" key="1">
    <source>
        <dbReference type="PROSITE" id="PS51782"/>
    </source>
</evidence>
<dbReference type="InterPro" id="IPR018392">
    <property type="entry name" value="LysM"/>
</dbReference>
<evidence type="ECO:0000313" key="3">
    <source>
        <dbReference type="Proteomes" id="UP000078292"/>
    </source>
</evidence>